<keyword evidence="2" id="KW-0560">Oxidoreductase</keyword>
<proteinExistence type="inferred from homology"/>
<name>A0ABY6CEZ9_9HYPH</name>
<dbReference type="RefSeq" id="WP_262168378.1">
    <property type="nucleotide sequence ID" value="NZ_CP104965.1"/>
</dbReference>
<sequence length="670" mass="72898">MSTDQKIRWGIIGPGSIAKAFQGGVAGSKHGVLAAIATRDPNKPNLAKDFPGAKIVHGYDALLADPEIDAVYIAVPHTGHAEWAIKAAEAGKHVLIEKPLALSAFEIDAVFHAHRKAGTFAGEAFMYRLHPQTAKLGELIRSGVIGDVRMIQSSFGFSMGKFQPQHRLFASDLAGGGILDVGGYPVSMSRFIAGAALGKPFADPIKVSGTAKLNAEGTDDWAAAVLTFENGIVAQVSCAVMVNLDNVLRIHGSEGRIEVPDFWFAGGDRDKGVGKIDIVKKDGSRETISVGEERHVYSFEADAAAEAIFAKRQELAAPGMSWADSLGNARVLDAWRKDAGIEYSVEKPATRVNTLANRPLGPNGTVIPKRSIPNLPKQASAAALGFEDFKSFASGAILLDAFWEKGGNLFDTAFIYGGGYTEKLFGQWHTSRGTREQSVLIGKGAHSPLVYPDVIAKQLTQSLDRLQTDYVDIYFMHRDNTDVPVGEFVDAMDAELKAGRIRGPFGGSNWTKERFDEAIAYAERTGKTKPSALSNNFALAEMLDPIWDGCVTSSTPDWKQWLNDRQVTNFSWSSQARGFFTDRAGRDKTDNEELVRVWYNEQNFGRRDRAIELGKQLGKSPIHIALAYVLAQPFPSVPLIGPRTLGELDDSMNAFDIKLTADQVKWLENG</sequence>
<dbReference type="CDD" id="cd19082">
    <property type="entry name" value="AKR_AKR10A1_2"/>
    <property type="match status" value="1"/>
</dbReference>
<dbReference type="InterPro" id="IPR023210">
    <property type="entry name" value="NADP_OxRdtase_dom"/>
</dbReference>
<dbReference type="SUPFAM" id="SSF51735">
    <property type="entry name" value="NAD(P)-binding Rossmann-fold domains"/>
    <property type="match status" value="1"/>
</dbReference>
<feature type="domain" description="GFO/IDH/MocA-like oxidoreductase" evidence="5">
    <location>
        <begin position="135"/>
        <end position="258"/>
    </location>
</feature>
<dbReference type="InterPro" id="IPR000683">
    <property type="entry name" value="Gfo/Idh/MocA-like_OxRdtase_N"/>
</dbReference>
<dbReference type="SUPFAM" id="SSF55347">
    <property type="entry name" value="Glyceraldehyde-3-phosphate dehydrogenase-like, C-terminal domain"/>
    <property type="match status" value="1"/>
</dbReference>
<dbReference type="Proteomes" id="UP001061862">
    <property type="component" value="Chromosome"/>
</dbReference>
<dbReference type="Gene3D" id="3.20.20.100">
    <property type="entry name" value="NADP-dependent oxidoreductase domain"/>
    <property type="match status" value="1"/>
</dbReference>
<accession>A0ABY6CEZ9</accession>
<dbReference type="EMBL" id="CP104965">
    <property type="protein sequence ID" value="UXN69762.1"/>
    <property type="molecule type" value="Genomic_DNA"/>
</dbReference>
<feature type="domain" description="NADP-dependent oxidoreductase" evidence="3">
    <location>
        <begin position="398"/>
        <end position="667"/>
    </location>
</feature>
<dbReference type="SUPFAM" id="SSF51430">
    <property type="entry name" value="NAD(P)-linked oxidoreductase"/>
    <property type="match status" value="1"/>
</dbReference>
<dbReference type="InterPro" id="IPR036812">
    <property type="entry name" value="NAD(P)_OxRdtase_dom_sf"/>
</dbReference>
<reference evidence="6 7" key="1">
    <citation type="submission" date="2022-09" db="EMBL/GenBank/DDBJ databases">
        <title>Interaction between co-microsymbionts with complementary sets of symbiotic genes in legume-rhizobium systems.</title>
        <authorList>
            <person name="Safronova V."/>
            <person name="Sazanova A."/>
            <person name="Afonin A."/>
            <person name="Chirak E."/>
        </authorList>
    </citation>
    <scope>NUCLEOTIDE SEQUENCE [LARGE SCALE GENOMIC DNA]</scope>
    <source>
        <strain evidence="6 7">A18/4-1</strain>
    </source>
</reference>
<evidence type="ECO:0000259" key="5">
    <source>
        <dbReference type="Pfam" id="PF22725"/>
    </source>
</evidence>
<protein>
    <submittedName>
        <fullName evidence="6">Aldo/keto reductase</fullName>
    </submittedName>
</protein>
<dbReference type="InterPro" id="IPR036291">
    <property type="entry name" value="NAD(P)-bd_dom_sf"/>
</dbReference>
<organism evidence="6 7">
    <name type="scientific">Devosia neptuniae</name>
    <dbReference type="NCBI Taxonomy" id="191302"/>
    <lineage>
        <taxon>Bacteria</taxon>
        <taxon>Pseudomonadati</taxon>
        <taxon>Pseudomonadota</taxon>
        <taxon>Alphaproteobacteria</taxon>
        <taxon>Hyphomicrobiales</taxon>
        <taxon>Devosiaceae</taxon>
        <taxon>Devosia</taxon>
    </lineage>
</organism>
<dbReference type="Gene3D" id="3.30.360.10">
    <property type="entry name" value="Dihydrodipicolinate Reductase, domain 2"/>
    <property type="match status" value="1"/>
</dbReference>
<evidence type="ECO:0000259" key="4">
    <source>
        <dbReference type="Pfam" id="PF01408"/>
    </source>
</evidence>
<dbReference type="InterPro" id="IPR050984">
    <property type="entry name" value="Gfo/Idh/MocA_domain"/>
</dbReference>
<evidence type="ECO:0000256" key="2">
    <source>
        <dbReference type="ARBA" id="ARBA00023002"/>
    </source>
</evidence>
<dbReference type="InterPro" id="IPR055170">
    <property type="entry name" value="GFO_IDH_MocA-like_dom"/>
</dbReference>
<dbReference type="Pfam" id="PF01408">
    <property type="entry name" value="GFO_IDH_MocA"/>
    <property type="match status" value="1"/>
</dbReference>
<gene>
    <name evidence="6" type="ORF">N8A98_21545</name>
</gene>
<evidence type="ECO:0000259" key="3">
    <source>
        <dbReference type="Pfam" id="PF00248"/>
    </source>
</evidence>
<keyword evidence="7" id="KW-1185">Reference proteome</keyword>
<feature type="domain" description="Gfo/Idh/MocA-like oxidoreductase N-terminal" evidence="4">
    <location>
        <begin position="7"/>
        <end position="119"/>
    </location>
</feature>
<evidence type="ECO:0000256" key="1">
    <source>
        <dbReference type="ARBA" id="ARBA00010928"/>
    </source>
</evidence>
<dbReference type="Gene3D" id="3.40.50.720">
    <property type="entry name" value="NAD(P)-binding Rossmann-like Domain"/>
    <property type="match status" value="1"/>
</dbReference>
<dbReference type="Pfam" id="PF00248">
    <property type="entry name" value="Aldo_ket_red"/>
    <property type="match status" value="1"/>
</dbReference>
<evidence type="ECO:0000313" key="7">
    <source>
        <dbReference type="Proteomes" id="UP001061862"/>
    </source>
</evidence>
<dbReference type="PANTHER" id="PTHR22604">
    <property type="entry name" value="OXIDOREDUCTASES"/>
    <property type="match status" value="1"/>
</dbReference>
<comment type="similarity">
    <text evidence="1">Belongs to the Gfo/Idh/MocA family.</text>
</comment>
<evidence type="ECO:0000313" key="6">
    <source>
        <dbReference type="EMBL" id="UXN69762.1"/>
    </source>
</evidence>
<dbReference type="PANTHER" id="PTHR22604:SF105">
    <property type="entry name" value="TRANS-1,2-DIHYDROBENZENE-1,2-DIOL DEHYDROGENASE"/>
    <property type="match status" value="1"/>
</dbReference>
<dbReference type="Pfam" id="PF22725">
    <property type="entry name" value="GFO_IDH_MocA_C3"/>
    <property type="match status" value="1"/>
</dbReference>